<name>A0A3N9U9E3_9BACI</name>
<reference evidence="1 2" key="1">
    <citation type="journal article" date="2013" name="J. Microbiol.">
        <title>Lysinibacillus chungkukjangi sp. nov., isolated from Chungkukjang, Korean fermented soybean food.</title>
        <authorList>
            <person name="Kim S.J."/>
            <person name="Jang Y.H."/>
            <person name="Hamada M."/>
            <person name="Ahn J.H."/>
            <person name="Weon H.Y."/>
            <person name="Suzuki K."/>
            <person name="Whang K.S."/>
            <person name="Kwon S.W."/>
        </authorList>
    </citation>
    <scope>NUCLEOTIDE SEQUENCE [LARGE SCALE GENOMIC DNA]</scope>
    <source>
        <strain evidence="1 2">MCCC 1A12701</strain>
    </source>
</reference>
<gene>
    <name evidence="1" type="ORF">EBB45_17810</name>
</gene>
<dbReference type="OrthoDB" id="9769353at2"/>
<protein>
    <submittedName>
        <fullName evidence="1">Recombinase</fullName>
    </submittedName>
</protein>
<evidence type="ECO:0000313" key="1">
    <source>
        <dbReference type="EMBL" id="RQW73218.1"/>
    </source>
</evidence>
<organism evidence="1 2">
    <name type="scientific">Lysinibacillus composti</name>
    <dbReference type="NCBI Taxonomy" id="720633"/>
    <lineage>
        <taxon>Bacteria</taxon>
        <taxon>Bacillati</taxon>
        <taxon>Bacillota</taxon>
        <taxon>Bacilli</taxon>
        <taxon>Bacillales</taxon>
        <taxon>Bacillaceae</taxon>
        <taxon>Lysinibacillus</taxon>
    </lineage>
</organism>
<sequence>MRLFLFNALLQNNEYFIQKWEEKKNSENQLEKYKAKQFIEIITKAKPLENFDMNLFFKLVKKMTVYEEAKVIVTLLDGTEVECQIERKGLELYPSL</sequence>
<dbReference type="Proteomes" id="UP000274033">
    <property type="component" value="Unassembled WGS sequence"/>
</dbReference>
<dbReference type="AlphaFoldDB" id="A0A3N9U9E3"/>
<evidence type="ECO:0000313" key="2">
    <source>
        <dbReference type="Proteomes" id="UP000274033"/>
    </source>
</evidence>
<proteinExistence type="predicted"/>
<comment type="caution">
    <text evidence="1">The sequence shown here is derived from an EMBL/GenBank/DDBJ whole genome shotgun (WGS) entry which is preliminary data.</text>
</comment>
<dbReference type="EMBL" id="RRCT01000025">
    <property type="protein sequence ID" value="RQW73218.1"/>
    <property type="molecule type" value="Genomic_DNA"/>
</dbReference>
<keyword evidence="2" id="KW-1185">Reference proteome</keyword>
<dbReference type="RefSeq" id="WP_124766700.1">
    <property type="nucleotide sequence ID" value="NZ_JAFBDY010000023.1"/>
</dbReference>
<accession>A0A3N9U9E3</accession>